<evidence type="ECO:0000256" key="2">
    <source>
        <dbReference type="ARBA" id="ARBA00023239"/>
    </source>
</evidence>
<evidence type="ECO:0000256" key="1">
    <source>
        <dbReference type="ARBA" id="ARBA00005323"/>
    </source>
</evidence>
<dbReference type="Pfam" id="PF01168">
    <property type="entry name" value="Ala_racemase_N"/>
    <property type="match status" value="1"/>
</dbReference>
<dbReference type="EMBL" id="BAABHD010000080">
    <property type="protein sequence ID" value="GAA4466039.1"/>
    <property type="molecule type" value="Genomic_DNA"/>
</dbReference>
<dbReference type="InterPro" id="IPR051466">
    <property type="entry name" value="D-amino_acid_metab_enzyme"/>
</dbReference>
<dbReference type="Pfam" id="PF14031">
    <property type="entry name" value="D-ser_dehydrat"/>
    <property type="match status" value="1"/>
</dbReference>
<dbReference type="InterPro" id="IPR001608">
    <property type="entry name" value="Ala_racemase_N"/>
</dbReference>
<comment type="caution">
    <text evidence="4">The sequence shown here is derived from an EMBL/GenBank/DDBJ whole genome shotgun (WGS) entry which is preliminary data.</text>
</comment>
<dbReference type="SMART" id="SM01119">
    <property type="entry name" value="D-ser_dehydrat"/>
    <property type="match status" value="1"/>
</dbReference>
<dbReference type="InterPro" id="IPR029066">
    <property type="entry name" value="PLP-binding_barrel"/>
</dbReference>
<dbReference type="CDD" id="cd06821">
    <property type="entry name" value="PLPDE_III_D-TA"/>
    <property type="match status" value="1"/>
</dbReference>
<dbReference type="InterPro" id="IPR026956">
    <property type="entry name" value="D-ser_dehydrat-like_dom"/>
</dbReference>
<evidence type="ECO:0000259" key="3">
    <source>
        <dbReference type="SMART" id="SM01119"/>
    </source>
</evidence>
<evidence type="ECO:0000313" key="4">
    <source>
        <dbReference type="EMBL" id="GAA4466039.1"/>
    </source>
</evidence>
<keyword evidence="2" id="KW-0456">Lyase</keyword>
<protein>
    <submittedName>
        <fullName evidence="4">D-TA family PLP-dependent enzyme</fullName>
    </submittedName>
</protein>
<name>A0ABP8NHZ0_9BACT</name>
<dbReference type="SUPFAM" id="SSF51419">
    <property type="entry name" value="PLP-binding barrel"/>
    <property type="match status" value="1"/>
</dbReference>
<dbReference type="Gene3D" id="2.40.37.20">
    <property type="entry name" value="D-serine dehydratase-like domain"/>
    <property type="match status" value="1"/>
</dbReference>
<organism evidence="4 5">
    <name type="scientific">Nibrella saemangeumensis</name>
    <dbReference type="NCBI Taxonomy" id="1084526"/>
    <lineage>
        <taxon>Bacteria</taxon>
        <taxon>Pseudomonadati</taxon>
        <taxon>Bacteroidota</taxon>
        <taxon>Cytophagia</taxon>
        <taxon>Cytophagales</taxon>
        <taxon>Spirosomataceae</taxon>
        <taxon>Nibrella</taxon>
    </lineage>
</organism>
<proteinExistence type="inferred from homology"/>
<dbReference type="Gene3D" id="3.20.20.10">
    <property type="entry name" value="Alanine racemase"/>
    <property type="match status" value="1"/>
</dbReference>
<sequence length="389" mass="43978">MSGKFFREVLLKRPGSVRMEEHWYTVQNVEQIDTPALLVYPERIAQNIRTMIEMVGGHTERLIPHVKTHKMAEVVQMQLDAGIIKFKCATIAEAEMLASTGALHVLLAYQLTGPKINRFRALVQAHPDTDWASLVDNYESAEELGQAFAAINRKAVIYVDVNNGMNRTGHLVNGALGQLYHDLSQDSRFDLRGFHVYDGHFRDPDFNDRKAKADEAFGQVRVVADKLERKGLLYPMMVVGGTPTFSVHAKRKDVWCSPGTCLFWDWGYADSLPDQHFNWAALLLTRIISKPAEGVVTTDLGHKAVAAENPLAKRVQFLNLDGYEVIGQSEEHLVLRVDDWEAVRVGDVLYGVPYHICPTVALHDEANVIEEGRRTECWTIASRKRRLQY</sequence>
<dbReference type="Proteomes" id="UP001501175">
    <property type="component" value="Unassembled WGS sequence"/>
</dbReference>
<evidence type="ECO:0000313" key="5">
    <source>
        <dbReference type="Proteomes" id="UP001501175"/>
    </source>
</evidence>
<reference evidence="5" key="1">
    <citation type="journal article" date="2019" name="Int. J. Syst. Evol. Microbiol.">
        <title>The Global Catalogue of Microorganisms (GCM) 10K type strain sequencing project: providing services to taxonomists for standard genome sequencing and annotation.</title>
        <authorList>
            <consortium name="The Broad Institute Genomics Platform"/>
            <consortium name="The Broad Institute Genome Sequencing Center for Infectious Disease"/>
            <person name="Wu L."/>
            <person name="Ma J."/>
        </authorList>
    </citation>
    <scope>NUCLEOTIDE SEQUENCE [LARGE SCALE GENOMIC DNA]</scope>
    <source>
        <strain evidence="5">JCM 17927</strain>
    </source>
</reference>
<dbReference type="PANTHER" id="PTHR28004:SF2">
    <property type="entry name" value="D-SERINE DEHYDRATASE"/>
    <property type="match status" value="1"/>
</dbReference>
<comment type="similarity">
    <text evidence="1">Belongs to the DSD1 family.</text>
</comment>
<gene>
    <name evidence="4" type="ORF">GCM10023189_47590</name>
</gene>
<dbReference type="InterPro" id="IPR042208">
    <property type="entry name" value="D-ser_dehydrat-like_sf"/>
</dbReference>
<dbReference type="PANTHER" id="PTHR28004">
    <property type="entry name" value="ZGC:162816-RELATED"/>
    <property type="match status" value="1"/>
</dbReference>
<accession>A0ABP8NHZ0</accession>
<feature type="domain" description="D-serine dehydratase-like" evidence="3">
    <location>
        <begin position="280"/>
        <end position="370"/>
    </location>
</feature>
<keyword evidence="5" id="KW-1185">Reference proteome</keyword>